<evidence type="ECO:0000313" key="4">
    <source>
        <dbReference type="Proteomes" id="UP000008493"/>
    </source>
</evidence>
<dbReference type="PROSITE" id="PS50004">
    <property type="entry name" value="C2"/>
    <property type="match status" value="1"/>
</dbReference>
<dbReference type="Gene3D" id="2.60.40.150">
    <property type="entry name" value="C2 domain"/>
    <property type="match status" value="1"/>
</dbReference>
<dbReference type="InterPro" id="IPR037791">
    <property type="entry name" value="C2_fungal_Inn1"/>
</dbReference>
<dbReference type="SUPFAM" id="SSF49562">
    <property type="entry name" value="C2 domain (Calcium/lipid-binding domain, CaLB)"/>
    <property type="match status" value="1"/>
</dbReference>
<evidence type="ECO:0000313" key="3">
    <source>
        <dbReference type="EMBL" id="EKM80224.1"/>
    </source>
</evidence>
<organism evidence="3 4">
    <name type="scientific">Agaricus bisporus var. burnettii (strain JB137-S8 / ATCC MYA-4627 / FGSC 10392)</name>
    <name type="common">White button mushroom</name>
    <dbReference type="NCBI Taxonomy" id="597362"/>
    <lineage>
        <taxon>Eukaryota</taxon>
        <taxon>Fungi</taxon>
        <taxon>Dikarya</taxon>
        <taxon>Basidiomycota</taxon>
        <taxon>Agaricomycotina</taxon>
        <taxon>Agaricomycetes</taxon>
        <taxon>Agaricomycetidae</taxon>
        <taxon>Agaricales</taxon>
        <taxon>Agaricineae</taxon>
        <taxon>Agaricaceae</taxon>
        <taxon>Agaricus</taxon>
    </lineage>
</organism>
<dbReference type="HOGENOM" id="CLU_421490_0_0_1"/>
<protein>
    <recommendedName>
        <fullName evidence="2">C2 domain-containing protein</fullName>
    </recommendedName>
</protein>
<keyword evidence="4" id="KW-1185">Reference proteome</keyword>
<feature type="compositionally biased region" description="Polar residues" evidence="1">
    <location>
        <begin position="264"/>
        <end position="274"/>
    </location>
</feature>
<dbReference type="InterPro" id="IPR000008">
    <property type="entry name" value="C2_dom"/>
</dbReference>
<feature type="compositionally biased region" description="Pro residues" evidence="1">
    <location>
        <begin position="536"/>
        <end position="546"/>
    </location>
</feature>
<name>K5W0B5_AGABU</name>
<proteinExistence type="predicted"/>
<dbReference type="RefSeq" id="XP_007329432.1">
    <property type="nucleotide sequence ID" value="XM_007329370.1"/>
</dbReference>
<dbReference type="OMA" id="QPHINSG"/>
<dbReference type="GeneID" id="18823988"/>
<dbReference type="STRING" id="597362.K5W0B5"/>
<feature type="compositionally biased region" description="Polar residues" evidence="1">
    <location>
        <begin position="426"/>
        <end position="441"/>
    </location>
</feature>
<feature type="domain" description="C2" evidence="2">
    <location>
        <begin position="1"/>
        <end position="136"/>
    </location>
</feature>
<dbReference type="KEGG" id="abp:AGABI1DRAFT113426"/>
<dbReference type="Pfam" id="PF00168">
    <property type="entry name" value="C2"/>
    <property type="match status" value="2"/>
</dbReference>
<dbReference type="eggNOG" id="ENOG502RDJ2">
    <property type="taxonomic scope" value="Eukaryota"/>
</dbReference>
<dbReference type="InterPro" id="IPR035892">
    <property type="entry name" value="C2_domain_sf"/>
</dbReference>
<dbReference type="CDD" id="cd08681">
    <property type="entry name" value="C2_fungal_Inn1p-like"/>
    <property type="match status" value="1"/>
</dbReference>
<dbReference type="Proteomes" id="UP000008493">
    <property type="component" value="Unassembled WGS sequence"/>
</dbReference>
<feature type="region of interest" description="Disordered" evidence="1">
    <location>
        <begin position="160"/>
        <end position="210"/>
    </location>
</feature>
<dbReference type="InterPro" id="IPR052981">
    <property type="entry name" value="Ingression_C2_domain"/>
</dbReference>
<feature type="region of interest" description="Disordered" evidence="1">
    <location>
        <begin position="424"/>
        <end position="608"/>
    </location>
</feature>
<dbReference type="SMART" id="SM00239">
    <property type="entry name" value="C2"/>
    <property type="match status" value="1"/>
</dbReference>
<dbReference type="PANTHER" id="PTHR47052">
    <property type="entry name" value="CONSERVED SERINE PROLINE-RICH PROTEIN (AFU_ORTHOLOGUE AFUA_2G01790)"/>
    <property type="match status" value="1"/>
</dbReference>
<dbReference type="AlphaFoldDB" id="K5W0B5"/>
<dbReference type="InParanoid" id="K5W0B5"/>
<feature type="region of interest" description="Disordered" evidence="1">
    <location>
        <begin position="252"/>
        <end position="274"/>
    </location>
</feature>
<feature type="region of interest" description="Disordered" evidence="1">
    <location>
        <begin position="72"/>
        <end position="95"/>
    </location>
</feature>
<evidence type="ECO:0000259" key="2">
    <source>
        <dbReference type="PROSITE" id="PS50004"/>
    </source>
</evidence>
<dbReference type="OrthoDB" id="270970at2759"/>
<accession>K5W0B5</accession>
<feature type="compositionally biased region" description="Pro residues" evidence="1">
    <location>
        <begin position="442"/>
        <end position="494"/>
    </location>
</feature>
<reference evidence="4" key="1">
    <citation type="journal article" date="2012" name="Proc. Natl. Acad. Sci. U.S.A.">
        <title>Genome sequence of the button mushroom Agaricus bisporus reveals mechanisms governing adaptation to a humic-rich ecological niche.</title>
        <authorList>
            <person name="Morin E."/>
            <person name="Kohler A."/>
            <person name="Baker A.R."/>
            <person name="Foulongne-Oriol M."/>
            <person name="Lombard V."/>
            <person name="Nagy L.G."/>
            <person name="Ohm R.A."/>
            <person name="Patyshakuliyeva A."/>
            <person name="Brun A."/>
            <person name="Aerts A.L."/>
            <person name="Bailey A.M."/>
            <person name="Billette C."/>
            <person name="Coutinho P.M."/>
            <person name="Deakin G."/>
            <person name="Doddapaneni H."/>
            <person name="Floudas D."/>
            <person name="Grimwood J."/>
            <person name="Hilden K."/>
            <person name="Kuees U."/>
            <person name="LaButti K.M."/>
            <person name="Lapidus A."/>
            <person name="Lindquist E.A."/>
            <person name="Lucas S.M."/>
            <person name="Murat C."/>
            <person name="Riley R.W."/>
            <person name="Salamov A.A."/>
            <person name="Schmutz J."/>
            <person name="Subramanian V."/>
            <person name="Woesten H.A.B."/>
            <person name="Xu J."/>
            <person name="Eastwood D.C."/>
            <person name="Foster G.D."/>
            <person name="Sonnenberg A.S."/>
            <person name="Cullen D."/>
            <person name="de Vries R.P."/>
            <person name="Lundell T."/>
            <person name="Hibbett D.S."/>
            <person name="Henrissat B."/>
            <person name="Burton K.S."/>
            <person name="Kerrigan R.W."/>
            <person name="Challen M.P."/>
            <person name="Grigoriev I.V."/>
            <person name="Martin F."/>
        </authorList>
    </citation>
    <scope>NUCLEOTIDE SEQUENCE [LARGE SCALE GENOMIC DNA]</scope>
    <source>
        <strain evidence="4">JB137-S8 / ATCC MYA-4627 / FGSC 10392</strain>
    </source>
</reference>
<evidence type="ECO:0000256" key="1">
    <source>
        <dbReference type="SAM" id="MobiDB-lite"/>
    </source>
</evidence>
<sequence>MSTSSREIGTLIVVVLKANHLPNKRHIGKQDPYCLAIVNGEKKRTKAIKRGGQHPEWDEELRFTLFEDDDDLLGRSIPGTPPQPPPKDQKGPVKIQGGNFMKISCYADDPREPDLIGDADVDLTEVLTKGETDEWFTLSNKDKFAGKVYLELTFWSNAPAPEKKATPKAPKTNKQYAGPGSFVPSDDSPSRVRQASNGYGHSRPPSDSVSVVIPSSLRASTSLAKLDLYIPPYEKSHTSAVDQVVNEFSEMGISQPRKRESFPPVQQSYTSSPSNPYLGDSYYEANQHSIPSRNSRFSSVPISSSGFMPLSGSPSFSTASRTTDTHTYPANFSHMPTPAPYNSIMYQHSANYLPQPPQTPIPGPPNPIPFIPATTSPYQAQSFTTPQNVQYTTVTPPVAVPSQQYSPVPQVQSQIQNGVAAYSHYPATSSSPHDTLSTPSAPNVPRPLPPQPQIIYPPPVQDEVPPPPPPPPILPTPPPPPPMHFAEGQPPPTTQPHINSGAPIPSTTPAPQATRRRASLPVPPVVYSQHQQLSFQPPPPPPPLPVPMMEGFPSAIPPPPPQQLRPEHQTFSPGPPPQPPAQYHHQDQWQPSGTGQHHHSPHHVPNYT</sequence>
<gene>
    <name evidence="3" type="ORF">AGABI1DRAFT_113426</name>
</gene>
<dbReference type="PANTHER" id="PTHR47052:SF3">
    <property type="entry name" value="INGRESSION PROTEIN 1"/>
    <property type="match status" value="1"/>
</dbReference>
<dbReference type="EMBL" id="JH971389">
    <property type="protein sequence ID" value="EKM80224.1"/>
    <property type="molecule type" value="Genomic_DNA"/>
</dbReference>